<evidence type="ECO:0000256" key="1">
    <source>
        <dbReference type="SAM" id="MobiDB-lite"/>
    </source>
</evidence>
<evidence type="ECO:0000313" key="4">
    <source>
        <dbReference type="Proteomes" id="UP000676336"/>
    </source>
</evidence>
<evidence type="ECO:0000313" key="2">
    <source>
        <dbReference type="EMBL" id="CAF5146705.1"/>
    </source>
</evidence>
<feature type="region of interest" description="Disordered" evidence="1">
    <location>
        <begin position="1"/>
        <end position="23"/>
    </location>
</feature>
<evidence type="ECO:0000313" key="3">
    <source>
        <dbReference type="EMBL" id="CAF5156037.1"/>
    </source>
</evidence>
<dbReference type="EMBL" id="CAJOBJ010293646">
    <property type="protein sequence ID" value="CAF5156037.1"/>
    <property type="molecule type" value="Genomic_DNA"/>
</dbReference>
<reference evidence="2" key="1">
    <citation type="submission" date="2021-02" db="EMBL/GenBank/DDBJ databases">
        <authorList>
            <person name="Nowell W R."/>
        </authorList>
    </citation>
    <scope>NUCLEOTIDE SEQUENCE</scope>
</reference>
<organism evidence="2 4">
    <name type="scientific">Rotaria magnacalcarata</name>
    <dbReference type="NCBI Taxonomy" id="392030"/>
    <lineage>
        <taxon>Eukaryota</taxon>
        <taxon>Metazoa</taxon>
        <taxon>Spiralia</taxon>
        <taxon>Gnathifera</taxon>
        <taxon>Rotifera</taxon>
        <taxon>Eurotatoria</taxon>
        <taxon>Bdelloidea</taxon>
        <taxon>Philodinida</taxon>
        <taxon>Philodinidae</taxon>
        <taxon>Rotaria</taxon>
    </lineage>
</organism>
<name>A0A8S3FZC9_9BILA</name>
<sequence>MLATSSSLSVNSRNNNNTTTMINAPTTSLLTKNNLLAFHHFQQHLDATSSNLRVRMPSTSDDFVLFLSTPHLDEYAFGGEI</sequence>
<accession>A0A8S3FZC9</accession>
<dbReference type="AlphaFoldDB" id="A0A8S3FZC9"/>
<dbReference type="Proteomes" id="UP000681720">
    <property type="component" value="Unassembled WGS sequence"/>
</dbReference>
<dbReference type="EMBL" id="CAJOBI010278488">
    <property type="protein sequence ID" value="CAF5146705.1"/>
    <property type="molecule type" value="Genomic_DNA"/>
</dbReference>
<proteinExistence type="predicted"/>
<protein>
    <submittedName>
        <fullName evidence="2">Uncharacterized protein</fullName>
    </submittedName>
</protein>
<gene>
    <name evidence="3" type="ORF">GIL414_LOCUS65410</name>
    <name evidence="2" type="ORF">SMN809_LOCUS63676</name>
</gene>
<comment type="caution">
    <text evidence="2">The sequence shown here is derived from an EMBL/GenBank/DDBJ whole genome shotgun (WGS) entry which is preliminary data.</text>
</comment>
<dbReference type="Proteomes" id="UP000676336">
    <property type="component" value="Unassembled WGS sequence"/>
</dbReference>